<evidence type="ECO:0000313" key="2">
    <source>
        <dbReference type="EMBL" id="PWA12710.1"/>
    </source>
</evidence>
<sequence length="266" mass="31085">MNPILYRNHVICYLKESELDALSVLAPYWGLLFNKQELFIEPGLSSQTICIKNMQKKEQDHLADILAHTHIHFVESESDLLLEISERNERHLPPISLASGNLTYRLKYANNVGRDLQRMIHQNIWLPVRNPLLTLTFNNVGLDEQKEIISYLVIQFFLRDQMKPISHVPFDVYSSLIEKAMRPINPHFSLLQEKLNKKIWPEIPPEIAQNQEEQNPSVDRHILHEQKPTPFNPFKNHSPSQSKQINPFQSTKNKQSSTINPFKRKN</sequence>
<proteinExistence type="predicted"/>
<dbReference type="AlphaFoldDB" id="A0A2U1K5D2"/>
<comment type="caution">
    <text evidence="2">The sequence shown here is derived from an EMBL/GenBank/DDBJ whole genome shotgun (WGS) entry which is preliminary data.</text>
</comment>
<name>A0A2U1K5D2_9BACI</name>
<keyword evidence="3" id="KW-1185">Reference proteome</keyword>
<accession>A0A2U1K5D2</accession>
<reference evidence="2 3" key="1">
    <citation type="submission" date="2018-04" db="EMBL/GenBank/DDBJ databases">
        <title>Camelliibacillus theae gen. nov., sp. nov., isolated from Pu'er tea.</title>
        <authorList>
            <person name="Niu L."/>
        </authorList>
    </citation>
    <scope>NUCLEOTIDE SEQUENCE [LARGE SCALE GENOMIC DNA]</scope>
    <source>
        <strain evidence="2 3">T8</strain>
    </source>
</reference>
<evidence type="ECO:0000256" key="1">
    <source>
        <dbReference type="SAM" id="MobiDB-lite"/>
    </source>
</evidence>
<protein>
    <submittedName>
        <fullName evidence="2">Uncharacterized protein</fullName>
    </submittedName>
</protein>
<evidence type="ECO:0000313" key="3">
    <source>
        <dbReference type="Proteomes" id="UP000245998"/>
    </source>
</evidence>
<dbReference type="Proteomes" id="UP000245998">
    <property type="component" value="Unassembled WGS sequence"/>
</dbReference>
<gene>
    <name evidence="2" type="ORF">DCC39_04550</name>
</gene>
<feature type="region of interest" description="Disordered" evidence="1">
    <location>
        <begin position="210"/>
        <end position="266"/>
    </location>
</feature>
<dbReference type="RefSeq" id="WP_116553701.1">
    <property type="nucleotide sequence ID" value="NZ_QCZG01000006.1"/>
</dbReference>
<dbReference type="OrthoDB" id="2957622at2"/>
<feature type="compositionally biased region" description="Basic and acidic residues" evidence="1">
    <location>
        <begin position="218"/>
        <end position="227"/>
    </location>
</feature>
<feature type="compositionally biased region" description="Polar residues" evidence="1">
    <location>
        <begin position="235"/>
        <end position="260"/>
    </location>
</feature>
<dbReference type="EMBL" id="QCZG01000006">
    <property type="protein sequence ID" value="PWA12710.1"/>
    <property type="molecule type" value="Genomic_DNA"/>
</dbReference>
<organism evidence="2 3">
    <name type="scientific">Pueribacillus theae</name>
    <dbReference type="NCBI Taxonomy" id="2171751"/>
    <lineage>
        <taxon>Bacteria</taxon>
        <taxon>Bacillati</taxon>
        <taxon>Bacillota</taxon>
        <taxon>Bacilli</taxon>
        <taxon>Bacillales</taxon>
        <taxon>Bacillaceae</taxon>
        <taxon>Pueribacillus</taxon>
    </lineage>
</organism>